<proteinExistence type="predicted"/>
<dbReference type="RefSeq" id="WP_055265330.1">
    <property type="nucleotide sequence ID" value="NZ_CABIXQ010000009.1"/>
</dbReference>
<dbReference type="AlphaFoldDB" id="A0A174F2V1"/>
<evidence type="ECO:0000313" key="5">
    <source>
        <dbReference type="Proteomes" id="UP000095594"/>
    </source>
</evidence>
<organism evidence="4 5">
    <name type="scientific">Clostridium disporicum</name>
    <dbReference type="NCBI Taxonomy" id="84024"/>
    <lineage>
        <taxon>Bacteria</taxon>
        <taxon>Bacillati</taxon>
        <taxon>Bacillota</taxon>
        <taxon>Clostridia</taxon>
        <taxon>Eubacteriales</taxon>
        <taxon>Clostridiaceae</taxon>
        <taxon>Clostridium</taxon>
    </lineage>
</organism>
<evidence type="ECO:0000256" key="2">
    <source>
        <dbReference type="SAM" id="SignalP"/>
    </source>
</evidence>
<dbReference type="InterPro" id="IPR002901">
    <property type="entry name" value="MGlyc_endo_b_GlcNAc-like_dom"/>
</dbReference>
<dbReference type="Gene3D" id="1.10.530.10">
    <property type="match status" value="1"/>
</dbReference>
<name>A0A174F2V1_9CLOT</name>
<dbReference type="Proteomes" id="UP000095594">
    <property type="component" value="Unassembled WGS sequence"/>
</dbReference>
<dbReference type="SMART" id="SM00047">
    <property type="entry name" value="LYZ2"/>
    <property type="match status" value="1"/>
</dbReference>
<protein>
    <submittedName>
        <fullName evidence="4">Cell wall binding repeat-containing protein /mannosyl-glycoprotein endo-beta-N-acetylglucosamidase domain-containing protein</fullName>
        <ecNumber evidence="4">3.2.1.96</ecNumber>
    </submittedName>
</protein>
<dbReference type="InterPro" id="IPR051056">
    <property type="entry name" value="Glycosyl_Hydrolase_73"/>
</dbReference>
<dbReference type="GO" id="GO:0033925">
    <property type="term" value="F:mannosyl-glycoprotein endo-beta-N-acetylglucosaminidase activity"/>
    <property type="evidence" value="ECO:0007669"/>
    <property type="project" value="UniProtKB-EC"/>
</dbReference>
<keyword evidence="1 4" id="KW-0378">Hydrolase</keyword>
<dbReference type="InterPro" id="IPR006637">
    <property type="entry name" value="ChW"/>
</dbReference>
<reference evidence="4 5" key="1">
    <citation type="submission" date="2015-09" db="EMBL/GenBank/DDBJ databases">
        <authorList>
            <consortium name="Pathogen Informatics"/>
        </authorList>
    </citation>
    <scope>NUCLEOTIDE SEQUENCE [LARGE SCALE GENOMIC DNA]</scope>
    <source>
        <strain evidence="4 5">2789STDY5834856</strain>
    </source>
</reference>
<keyword evidence="4" id="KW-0326">Glycosidase</keyword>
<sequence length="951" mass="106303">MSRNIKKIIAKTLLLTLLIPNISVNAMESNVTTNNESLNEVVDDHGDNLEVSDVESDSIDDETIESDFLEENTTDDIIIEATDEVIDNENLTKEDELYIDGVDEIENIDAIALLDGKTLTQEDNIINSEYEVEVLPVASNYRRSVQSAINLASDYSTYINERYEFDLKAQEMQYYSKLRSKTSANYEIAMAHEDGSYTYLGNAETMEEAISKVETTPVSYSEENSQPVIINSDGRVVYSTYSIARIYKHVNGSPYPYFDRNSNLYSDAGLTKTFTYINQGYVDDAPIIEFNGSTSAKILVSGYQGWINMNTQAKEYDILVYPVNQVKNPSHYYVENGILYHFITSNLTSGNSGYSIEIGKAPSYLSSGARYFSYDGKYFYDGSNIASGLTSLIQDVQTGSVSKAINASNPYYSYYQNLPFRSRTSYSAAELNSYIANYTQSNSKLRDAGQALKDAESQYGVNALLALGIAINESGWGVSSIALNKNNIFGLNAVDSNPGLAADTFPSVAACISDFTKNWISRGYADPADWRYYGGFLGNKNLGANVKYASDPYWGEKAAKYAFLCDLYLSGNVNSLEDTNLYQLAIFTSPNQVINSSGYLLYNVNNHFNNYSAYVGTPFIMTNSNKITVAGKTCYEIYPERNTAVNDGGEKNKYHGNYNWNDRGYISASGIELINESTNKIPTVSYTSHVQSYGWQSWKQDGQTSGTSGESKRLEGIKIEINNYPGASIRYSTHVQSYGWQDWKYDGLVSGTSGESKRLEAIKIEVMGLPENYEIMYRVHIQGIGWQDWKYNGEIAGTTGQSKRLEAIEIKVVEKAPVVRYQTHVQSYGWQNQVSNGDVSGTSGEAKRLEAINIDTRNLPEGAYIRYRTHVQSYGWQEWKTNGQVSGTEGQAKRLEAIQIELVGAPGYHIEYRAHVQSYGWESSWKRDGQVSGTEGQSKRLEAIQIRIVRD</sequence>
<evidence type="ECO:0000256" key="1">
    <source>
        <dbReference type="ARBA" id="ARBA00022801"/>
    </source>
</evidence>
<feature type="chain" id="PRO_5039032645" evidence="2">
    <location>
        <begin position="27"/>
        <end position="951"/>
    </location>
</feature>
<evidence type="ECO:0000313" key="4">
    <source>
        <dbReference type="EMBL" id="CUO43099.1"/>
    </source>
</evidence>
<evidence type="ECO:0000259" key="3">
    <source>
        <dbReference type="SMART" id="SM00047"/>
    </source>
</evidence>
<dbReference type="EMBL" id="CYZX01000009">
    <property type="protein sequence ID" value="CUO43099.1"/>
    <property type="molecule type" value="Genomic_DNA"/>
</dbReference>
<dbReference type="EC" id="3.2.1.96" evidence="4"/>
<accession>A0A174F2V1</accession>
<dbReference type="OrthoDB" id="9816557at2"/>
<dbReference type="PANTHER" id="PTHR33308">
    <property type="entry name" value="PEPTIDOGLYCAN HYDROLASE FLGJ"/>
    <property type="match status" value="1"/>
</dbReference>
<gene>
    <name evidence="4" type="primary">lytB</name>
    <name evidence="4" type="ORF">ERS852471_01550</name>
</gene>
<feature type="domain" description="Mannosyl-glycoprotein endo-beta-N-acetylglucosamidase-like" evidence="3">
    <location>
        <begin position="437"/>
        <end position="570"/>
    </location>
</feature>
<dbReference type="GO" id="GO:0004040">
    <property type="term" value="F:amidase activity"/>
    <property type="evidence" value="ECO:0007669"/>
    <property type="project" value="InterPro"/>
</dbReference>
<dbReference type="PANTHER" id="PTHR33308:SF9">
    <property type="entry name" value="PEPTIDOGLYCAN HYDROLASE FLGJ"/>
    <property type="match status" value="1"/>
</dbReference>
<dbReference type="Pfam" id="PF07538">
    <property type="entry name" value="ChW"/>
    <property type="match status" value="6"/>
</dbReference>
<dbReference type="SMART" id="SM00728">
    <property type="entry name" value="ChW"/>
    <property type="match status" value="6"/>
</dbReference>
<keyword evidence="2" id="KW-0732">Signal</keyword>
<feature type="signal peptide" evidence="2">
    <location>
        <begin position="1"/>
        <end position="26"/>
    </location>
</feature>
<dbReference type="Pfam" id="PF01832">
    <property type="entry name" value="Glucosaminidase"/>
    <property type="match status" value="1"/>
</dbReference>